<protein>
    <submittedName>
        <fullName evidence="12">Iron-sulfur cluster-binding domain-containing protein</fullName>
    </submittedName>
</protein>
<dbReference type="Gene3D" id="2.40.30.10">
    <property type="entry name" value="Translation factors"/>
    <property type="match status" value="1"/>
</dbReference>
<dbReference type="PANTHER" id="PTHR47354">
    <property type="entry name" value="NADH OXIDOREDUCTASE HCR"/>
    <property type="match status" value="1"/>
</dbReference>
<dbReference type="Gene3D" id="3.40.50.80">
    <property type="entry name" value="Nucleotide-binding domain of ferredoxin-NADP reductase (FNR) module"/>
    <property type="match status" value="1"/>
</dbReference>
<dbReference type="InterPro" id="IPR017927">
    <property type="entry name" value="FAD-bd_FR_type"/>
</dbReference>
<dbReference type="InterPro" id="IPR050415">
    <property type="entry name" value="MRET"/>
</dbReference>
<keyword evidence="5" id="KW-0274">FAD</keyword>
<evidence type="ECO:0000256" key="3">
    <source>
        <dbReference type="ARBA" id="ARBA00022714"/>
    </source>
</evidence>
<evidence type="ECO:0000256" key="5">
    <source>
        <dbReference type="ARBA" id="ARBA00022827"/>
    </source>
</evidence>
<dbReference type="PROSITE" id="PS00197">
    <property type="entry name" value="2FE2S_FER_1"/>
    <property type="match status" value="1"/>
</dbReference>
<dbReference type="SUPFAM" id="SSF63380">
    <property type="entry name" value="Riboflavin synthase domain-like"/>
    <property type="match status" value="1"/>
</dbReference>
<dbReference type="InterPro" id="IPR012675">
    <property type="entry name" value="Beta-grasp_dom_sf"/>
</dbReference>
<dbReference type="GO" id="GO:0046872">
    <property type="term" value="F:metal ion binding"/>
    <property type="evidence" value="ECO:0007669"/>
    <property type="project" value="UniProtKB-KW"/>
</dbReference>
<dbReference type="AlphaFoldDB" id="A0A6G4WI00"/>
<feature type="domain" description="2Fe-2S ferredoxin-type" evidence="10">
    <location>
        <begin position="265"/>
        <end position="349"/>
    </location>
</feature>
<keyword evidence="2" id="KW-0285">Flavoprotein</keyword>
<dbReference type="PRINTS" id="PR00410">
    <property type="entry name" value="PHEHYDRXLASE"/>
</dbReference>
<gene>
    <name evidence="12" type="ORF">G6N73_24355</name>
</gene>
<keyword evidence="13" id="KW-1185">Reference proteome</keyword>
<dbReference type="InterPro" id="IPR039261">
    <property type="entry name" value="FNR_nucleotide-bd"/>
</dbReference>
<keyword evidence="7" id="KW-0408">Iron</keyword>
<evidence type="ECO:0000256" key="6">
    <source>
        <dbReference type="ARBA" id="ARBA00023002"/>
    </source>
</evidence>
<dbReference type="SUPFAM" id="SSF54292">
    <property type="entry name" value="2Fe-2S ferredoxin-like"/>
    <property type="match status" value="1"/>
</dbReference>
<dbReference type="PROSITE" id="PS51384">
    <property type="entry name" value="FAD_FR"/>
    <property type="match status" value="1"/>
</dbReference>
<name>A0A6G4WI00_9HYPH</name>
<dbReference type="Gene3D" id="3.10.20.30">
    <property type="match status" value="1"/>
</dbReference>
<evidence type="ECO:0000256" key="8">
    <source>
        <dbReference type="ARBA" id="ARBA00023014"/>
    </source>
</evidence>
<reference evidence="12 13" key="1">
    <citation type="submission" date="2020-02" db="EMBL/GenBank/DDBJ databases">
        <title>Genome sequence of strain CCNWXJ40-4.</title>
        <authorList>
            <person name="Gao J."/>
            <person name="Sun J."/>
        </authorList>
    </citation>
    <scope>NUCLEOTIDE SEQUENCE [LARGE SCALE GENOMIC DNA]</scope>
    <source>
        <strain evidence="12 13">CCNWXJ 40-4</strain>
    </source>
</reference>
<comment type="cofactor">
    <cofactor evidence="1">
        <name>FAD</name>
        <dbReference type="ChEBI" id="CHEBI:57692"/>
    </cofactor>
</comment>
<feature type="domain" description="FAD-binding FR-type" evidence="11">
    <location>
        <begin position="15"/>
        <end position="118"/>
    </location>
</feature>
<proteinExistence type="inferred from homology"/>
<evidence type="ECO:0000256" key="7">
    <source>
        <dbReference type="ARBA" id="ARBA00023004"/>
    </source>
</evidence>
<dbReference type="Pfam" id="PF00111">
    <property type="entry name" value="Fer2"/>
    <property type="match status" value="1"/>
</dbReference>
<evidence type="ECO:0000259" key="10">
    <source>
        <dbReference type="PROSITE" id="PS51085"/>
    </source>
</evidence>
<dbReference type="InterPro" id="IPR036010">
    <property type="entry name" value="2Fe-2S_ferredoxin-like_sf"/>
</dbReference>
<comment type="similarity">
    <text evidence="9">In the N-terminal section; belongs to the FAD-binding oxidoreductase type 6 family.</text>
</comment>
<keyword evidence="4" id="KW-0479">Metal-binding</keyword>
<dbReference type="InterPro" id="IPR001041">
    <property type="entry name" value="2Fe-2S_ferredoxin-type"/>
</dbReference>
<dbReference type="InterPro" id="IPR008333">
    <property type="entry name" value="Cbr1-like_FAD-bd_dom"/>
</dbReference>
<keyword evidence="3" id="KW-0001">2Fe-2S</keyword>
<dbReference type="Pfam" id="PF00175">
    <property type="entry name" value="NAD_binding_1"/>
    <property type="match status" value="1"/>
</dbReference>
<dbReference type="PROSITE" id="PS51085">
    <property type="entry name" value="2FE2S_FER_2"/>
    <property type="match status" value="1"/>
</dbReference>
<dbReference type="InterPro" id="IPR001433">
    <property type="entry name" value="OxRdtase_FAD/NAD-bd"/>
</dbReference>
<evidence type="ECO:0000256" key="2">
    <source>
        <dbReference type="ARBA" id="ARBA00022630"/>
    </source>
</evidence>
<sequence length="349" mass="38036">MSVAQNLASDRSVSGTSHLCICTGRVQETHNVFTLVFERIDRQTFNFLPGQFVTIRFSWDGRIFSRVFTIASPPTRPERISLTIKAATDGEATRILHGHFHEGCGVEISEAIGEFTLHGRAVEKALFLCAGSGITPLMSMVRTLHDLGEELDLCLIQCSRTPSDVLFGQELAMLSRSMPKMRVETFCSRPSDLNSNRPGRLNKSQLALLVPDVSDRTAFVCGPTGFMAVMRGHLLELGIPADRIFEEAFGPRPATTSKTSAGEKAVVSFERSGFHVEADEDTTILNCAETAGIHIETACQMGLCGTCKVKLTRGEVDMSDMGGLSEVDCQDGFILACCSRPRGHVTVDL</sequence>
<keyword evidence="8" id="KW-0411">Iron-sulfur</keyword>
<dbReference type="InterPro" id="IPR017938">
    <property type="entry name" value="Riboflavin_synthase-like_b-brl"/>
</dbReference>
<dbReference type="Pfam" id="PF00970">
    <property type="entry name" value="FAD_binding_6"/>
    <property type="match status" value="1"/>
</dbReference>
<dbReference type="PANTHER" id="PTHR47354:SF6">
    <property type="entry name" value="NADH OXIDOREDUCTASE HCR"/>
    <property type="match status" value="1"/>
</dbReference>
<dbReference type="Proteomes" id="UP001642900">
    <property type="component" value="Unassembled WGS sequence"/>
</dbReference>
<comment type="caution">
    <text evidence="12">The sequence shown here is derived from an EMBL/GenBank/DDBJ whole genome shotgun (WGS) entry which is preliminary data.</text>
</comment>
<evidence type="ECO:0000256" key="9">
    <source>
        <dbReference type="ARBA" id="ARBA00061434"/>
    </source>
</evidence>
<dbReference type="SUPFAM" id="SSF52343">
    <property type="entry name" value="Ferredoxin reductase-like, C-terminal NADP-linked domain"/>
    <property type="match status" value="1"/>
</dbReference>
<dbReference type="InterPro" id="IPR006058">
    <property type="entry name" value="2Fe2S_fd_BS"/>
</dbReference>
<dbReference type="GO" id="GO:0051537">
    <property type="term" value="F:2 iron, 2 sulfur cluster binding"/>
    <property type="evidence" value="ECO:0007669"/>
    <property type="project" value="UniProtKB-KW"/>
</dbReference>
<evidence type="ECO:0000313" key="13">
    <source>
        <dbReference type="Proteomes" id="UP001642900"/>
    </source>
</evidence>
<keyword evidence="6" id="KW-0560">Oxidoreductase</keyword>
<organism evidence="12 13">
    <name type="scientific">Allomesorhizobium camelthorni</name>
    <dbReference type="NCBI Taxonomy" id="475069"/>
    <lineage>
        <taxon>Bacteria</taxon>
        <taxon>Pseudomonadati</taxon>
        <taxon>Pseudomonadota</taxon>
        <taxon>Alphaproteobacteria</taxon>
        <taxon>Hyphomicrobiales</taxon>
        <taxon>Phyllobacteriaceae</taxon>
        <taxon>Allomesorhizobium</taxon>
    </lineage>
</organism>
<dbReference type="GO" id="GO:0016491">
    <property type="term" value="F:oxidoreductase activity"/>
    <property type="evidence" value="ECO:0007669"/>
    <property type="project" value="UniProtKB-KW"/>
</dbReference>
<accession>A0A6G4WI00</accession>
<dbReference type="CDD" id="cd00207">
    <property type="entry name" value="fer2"/>
    <property type="match status" value="1"/>
</dbReference>
<evidence type="ECO:0000256" key="1">
    <source>
        <dbReference type="ARBA" id="ARBA00001974"/>
    </source>
</evidence>
<evidence type="ECO:0000259" key="11">
    <source>
        <dbReference type="PROSITE" id="PS51384"/>
    </source>
</evidence>
<dbReference type="EMBL" id="JAAKZF010000046">
    <property type="protein sequence ID" value="NGO54234.1"/>
    <property type="molecule type" value="Genomic_DNA"/>
</dbReference>
<dbReference type="RefSeq" id="WP_165032364.1">
    <property type="nucleotide sequence ID" value="NZ_JAAKZF010000046.1"/>
</dbReference>
<evidence type="ECO:0000313" key="12">
    <source>
        <dbReference type="EMBL" id="NGO54234.1"/>
    </source>
</evidence>
<evidence type="ECO:0000256" key="4">
    <source>
        <dbReference type="ARBA" id="ARBA00022723"/>
    </source>
</evidence>